<reference evidence="2 3" key="1">
    <citation type="submission" date="2024-03" db="EMBL/GenBank/DDBJ databases">
        <title>Aquirufa genome sequencing.</title>
        <authorList>
            <person name="Pitt A."/>
            <person name="Hahn M.W."/>
        </authorList>
    </citation>
    <scope>NUCLEOTIDE SEQUENCE [LARGE SCALE GENOMIC DNA]</scope>
    <source>
        <strain evidence="2 3">PLAD-142S6K</strain>
    </source>
</reference>
<protein>
    <submittedName>
        <fullName evidence="2">GIY-YIG nuclease family protein</fullName>
    </submittedName>
</protein>
<feature type="domain" description="Bacteriophage T5 Orf172 DNA-binding" evidence="1">
    <location>
        <begin position="283"/>
        <end position="377"/>
    </location>
</feature>
<proteinExistence type="predicted"/>
<accession>A0ABW6CWN3</accession>
<dbReference type="RefSeq" id="WP_377974975.1">
    <property type="nucleotide sequence ID" value="NZ_JBBKYA010000002.1"/>
</dbReference>
<gene>
    <name evidence="2" type="ORF">SKC38_03025</name>
</gene>
<comment type="caution">
    <text evidence="2">The sequence shown here is derived from an EMBL/GenBank/DDBJ whole genome shotgun (WGS) entry which is preliminary data.</text>
</comment>
<organism evidence="2 3">
    <name type="scientific">Aquirufa echingensis</name>
    <dbReference type="NCBI Taxonomy" id="3096516"/>
    <lineage>
        <taxon>Bacteria</taxon>
        <taxon>Pseudomonadati</taxon>
        <taxon>Bacteroidota</taxon>
        <taxon>Cytophagia</taxon>
        <taxon>Cytophagales</taxon>
        <taxon>Flectobacillaceae</taxon>
        <taxon>Aquirufa</taxon>
    </lineage>
</organism>
<dbReference type="SMART" id="SM00974">
    <property type="entry name" value="T5orf172"/>
    <property type="match status" value="1"/>
</dbReference>
<dbReference type="Proteomes" id="UP001598114">
    <property type="component" value="Unassembled WGS sequence"/>
</dbReference>
<name>A0ABW6CWN3_9BACT</name>
<evidence type="ECO:0000259" key="1">
    <source>
        <dbReference type="SMART" id="SM00974"/>
    </source>
</evidence>
<dbReference type="Pfam" id="PF13455">
    <property type="entry name" value="MUG113"/>
    <property type="match status" value="1"/>
</dbReference>
<dbReference type="InterPro" id="IPR018306">
    <property type="entry name" value="Phage_T5_Orf172_DNA-bd"/>
</dbReference>
<evidence type="ECO:0000313" key="2">
    <source>
        <dbReference type="EMBL" id="MFD3275194.1"/>
    </source>
</evidence>
<sequence>MDRDKLLKEIFENDPLDLLKIKPSNYPVRNEDERLVASFQDINNFYEQKKREPQLGGDIQEHMLYSRLKSIRENPEKLETLKSHDSFDLLNYTPKEINSIEDVFNDDALGILGDDGTGLFELKHVTKFKDRESADFVARRKKCNNFNDYKDLFVSVQKELKEGKRKLVDFKFGNIQQGSFYVHNGIIFYVEKINITQFDHYKPDGKRVREDGRTRLIFENGTESEMLRNSIQKRLYENGKMISENSDKVNTEFVERFNNVNNEDEAAGFIYILRSKSDKPEIKELINLFKIGFSKTSVEERIKNASIEPTYLMADVKIVMAYQCYNMNPQKLEKLVHGFFGSACLNIDVFDKNGNRHTPREWFIAPLHVIEQAIHFIIAGTIINYKYDFEREEIIEKS</sequence>
<evidence type="ECO:0000313" key="3">
    <source>
        <dbReference type="Proteomes" id="UP001598114"/>
    </source>
</evidence>
<dbReference type="EMBL" id="JBBKYA010000002">
    <property type="protein sequence ID" value="MFD3275194.1"/>
    <property type="molecule type" value="Genomic_DNA"/>
</dbReference>
<keyword evidence="3" id="KW-1185">Reference proteome</keyword>